<dbReference type="AlphaFoldDB" id="A0A072NVP5"/>
<proteinExistence type="predicted"/>
<reference evidence="2 3" key="1">
    <citation type="submission" date="2014-04" db="EMBL/GenBank/DDBJ databases">
        <title>Draft genome sequence of Bacillus azotoformans MEV2011, a (co-) denitrifying strain unable to grow in the presence of oxygen.</title>
        <authorList>
            <person name="Nielsen M."/>
            <person name="Schreiber L."/>
            <person name="Finster K."/>
            <person name="Schramm A."/>
        </authorList>
    </citation>
    <scope>NUCLEOTIDE SEQUENCE [LARGE SCALE GENOMIC DNA]</scope>
    <source>
        <strain evidence="2 3">MEV2011</strain>
    </source>
</reference>
<protein>
    <submittedName>
        <fullName evidence="2">Uncharacterized protein</fullName>
    </submittedName>
</protein>
<evidence type="ECO:0000256" key="1">
    <source>
        <dbReference type="SAM" id="MobiDB-lite"/>
    </source>
</evidence>
<evidence type="ECO:0000313" key="2">
    <source>
        <dbReference type="EMBL" id="KEF37315.1"/>
    </source>
</evidence>
<evidence type="ECO:0000313" key="3">
    <source>
        <dbReference type="Proteomes" id="UP000027936"/>
    </source>
</evidence>
<name>A0A072NVP5_SCHAZ</name>
<dbReference type="OrthoDB" id="1432909at2"/>
<sequence>MPKPSVPKSFPKPKKMSEEIPGRRKGRKFEMANPDDSITTETFVAPVFWKNEKGMWKDIQNQLIQTTEHPNFKYKNQSNKWSSWFSLFQDNQVLNRVELGPYNKVDPFVKTLI</sequence>
<feature type="region of interest" description="Disordered" evidence="1">
    <location>
        <begin position="1"/>
        <end position="33"/>
    </location>
</feature>
<organism evidence="2 3">
    <name type="scientific">Schinkia azotoformans MEV2011</name>
    <dbReference type="NCBI Taxonomy" id="1348973"/>
    <lineage>
        <taxon>Bacteria</taxon>
        <taxon>Bacillati</taxon>
        <taxon>Bacillota</taxon>
        <taxon>Bacilli</taxon>
        <taxon>Bacillales</taxon>
        <taxon>Bacillaceae</taxon>
        <taxon>Calidifontibacillus/Schinkia group</taxon>
        <taxon>Schinkia</taxon>
    </lineage>
</organism>
<dbReference type="PATRIC" id="fig|1348973.3.peg.3228"/>
<accession>A0A072NVP5</accession>
<dbReference type="Proteomes" id="UP000027936">
    <property type="component" value="Unassembled WGS sequence"/>
</dbReference>
<gene>
    <name evidence="2" type="ORF">M670_03349</name>
</gene>
<comment type="caution">
    <text evidence="2">The sequence shown here is derived from an EMBL/GenBank/DDBJ whole genome shotgun (WGS) entry which is preliminary data.</text>
</comment>
<dbReference type="EMBL" id="JJRY01000015">
    <property type="protein sequence ID" value="KEF37315.1"/>
    <property type="molecule type" value="Genomic_DNA"/>
</dbReference>
<dbReference type="RefSeq" id="WP_035196910.1">
    <property type="nucleotide sequence ID" value="NZ_JJRY01000015.1"/>
</dbReference>